<evidence type="ECO:0000313" key="2">
    <source>
        <dbReference type="EMBL" id="ROS39527.1"/>
    </source>
</evidence>
<accession>A0A3N2GSF9</accession>
<reference evidence="2 3" key="1">
    <citation type="submission" date="2018-11" db="EMBL/GenBank/DDBJ databases">
        <title>Sequencing the genomes of 1000 actinobacteria strains.</title>
        <authorList>
            <person name="Klenk H.-P."/>
        </authorList>
    </citation>
    <scope>NUCLEOTIDE SEQUENCE [LARGE SCALE GENOMIC DNA]</scope>
    <source>
        <strain evidence="2 3">DSM 44348</strain>
    </source>
</reference>
<keyword evidence="1" id="KW-1133">Transmembrane helix</keyword>
<keyword evidence="1" id="KW-0472">Membrane</keyword>
<gene>
    <name evidence="2" type="ORF">EDD35_1832</name>
</gene>
<comment type="caution">
    <text evidence="2">The sequence shown here is derived from an EMBL/GenBank/DDBJ whole genome shotgun (WGS) entry which is preliminary data.</text>
</comment>
<protein>
    <recommendedName>
        <fullName evidence="4">DUF3137 domain-containing protein</fullName>
    </recommendedName>
</protein>
<dbReference type="RefSeq" id="WP_123683504.1">
    <property type="nucleotide sequence ID" value="NZ_RKHY01000001.1"/>
</dbReference>
<organism evidence="2 3">
    <name type="scientific">Amycolatopsis thermoflava</name>
    <dbReference type="NCBI Taxonomy" id="84480"/>
    <lineage>
        <taxon>Bacteria</taxon>
        <taxon>Bacillati</taxon>
        <taxon>Actinomycetota</taxon>
        <taxon>Actinomycetes</taxon>
        <taxon>Pseudonocardiales</taxon>
        <taxon>Pseudonocardiaceae</taxon>
        <taxon>Amycolatopsis</taxon>
        <taxon>Amycolatopsis methanolica group</taxon>
    </lineage>
</organism>
<feature type="transmembrane region" description="Helical" evidence="1">
    <location>
        <begin position="6"/>
        <end position="28"/>
    </location>
</feature>
<sequence>MSAGAVVAIAVGGSVLFMGLITWLIVWFNRGQGAAAAVTLAKLREELPRRGWTYVERDDSLAEAYNRQYEQFWSPEQSQFWRPNQPVWRSGFQAKAPGPLEQHFIRPPHARSAHDIITGTHRGRPFVAATLEIFYMHQITTELCIWVRTPAPCPPVYVRQTVGMVSKINAAVGQGDFRTGHPAFDDRFDVNGPDERFLAHVITPALAEFLLTDERRFRGFTLFADRVDALDRIRDHRDPAELVAALDLRCDILDRIPLIG</sequence>
<dbReference type="GeneID" id="301843256"/>
<dbReference type="EMBL" id="RKHY01000001">
    <property type="protein sequence ID" value="ROS39527.1"/>
    <property type="molecule type" value="Genomic_DNA"/>
</dbReference>
<evidence type="ECO:0008006" key="4">
    <source>
        <dbReference type="Google" id="ProtNLM"/>
    </source>
</evidence>
<evidence type="ECO:0000256" key="1">
    <source>
        <dbReference type="SAM" id="Phobius"/>
    </source>
</evidence>
<dbReference type="AlphaFoldDB" id="A0A3N2GSF9"/>
<name>A0A3N2GSF9_9PSEU</name>
<dbReference type="Proteomes" id="UP000274843">
    <property type="component" value="Unassembled WGS sequence"/>
</dbReference>
<evidence type="ECO:0000313" key="3">
    <source>
        <dbReference type="Proteomes" id="UP000274843"/>
    </source>
</evidence>
<keyword evidence="3" id="KW-1185">Reference proteome</keyword>
<proteinExistence type="predicted"/>
<keyword evidence="1" id="KW-0812">Transmembrane</keyword>